<evidence type="ECO:0000313" key="3">
    <source>
        <dbReference type="Proteomes" id="UP000305233"/>
    </source>
</evidence>
<evidence type="ECO:0000256" key="1">
    <source>
        <dbReference type="SAM" id="Phobius"/>
    </source>
</evidence>
<feature type="transmembrane region" description="Helical" evidence="1">
    <location>
        <begin position="81"/>
        <end position="103"/>
    </location>
</feature>
<proteinExistence type="predicted"/>
<feature type="transmembrane region" description="Helical" evidence="1">
    <location>
        <begin position="34"/>
        <end position="53"/>
    </location>
</feature>
<gene>
    <name evidence="2" type="ORF">E8P82_12365</name>
</gene>
<protein>
    <submittedName>
        <fullName evidence="2">Uncharacterized protein</fullName>
    </submittedName>
</protein>
<evidence type="ECO:0000313" key="2">
    <source>
        <dbReference type="EMBL" id="THJ65527.1"/>
    </source>
</evidence>
<accession>A0A4S5E2E6</accession>
<keyword evidence="3" id="KW-1185">Reference proteome</keyword>
<keyword evidence="1" id="KW-0812">Transmembrane</keyword>
<organism evidence="2 3">
    <name type="scientific">Arthrobacter echini</name>
    <dbReference type="NCBI Taxonomy" id="1529066"/>
    <lineage>
        <taxon>Bacteria</taxon>
        <taxon>Bacillati</taxon>
        <taxon>Actinomycetota</taxon>
        <taxon>Actinomycetes</taxon>
        <taxon>Micrococcales</taxon>
        <taxon>Micrococcaceae</taxon>
        <taxon>Arthrobacter</taxon>
    </lineage>
</organism>
<comment type="caution">
    <text evidence="2">The sequence shown here is derived from an EMBL/GenBank/DDBJ whole genome shotgun (WGS) entry which is preliminary data.</text>
</comment>
<dbReference type="EMBL" id="SSWH01000011">
    <property type="protein sequence ID" value="THJ65527.1"/>
    <property type="molecule type" value="Genomic_DNA"/>
</dbReference>
<dbReference type="RefSeq" id="WP_136455272.1">
    <property type="nucleotide sequence ID" value="NZ_SSWH01000011.1"/>
</dbReference>
<dbReference type="Proteomes" id="UP000305233">
    <property type="component" value="Unassembled WGS sequence"/>
</dbReference>
<sequence length="118" mass="12759">MALFGDGIGQFLRILPDLIKTSLTIETKTDPGRVNLVLCLTPMILIAVLDAALDGVNTLLNAALLFFDKIPYSADEPGFDWGLPIAFLIFTVICMFFTTFSFLKIAQLKGKGEGEGSG</sequence>
<keyword evidence="1" id="KW-0472">Membrane</keyword>
<keyword evidence="1" id="KW-1133">Transmembrane helix</keyword>
<name>A0A4S5E2E6_9MICC</name>
<reference evidence="2 3" key="1">
    <citation type="submission" date="2019-04" db="EMBL/GenBank/DDBJ databases">
        <authorList>
            <person name="Liu Q."/>
            <person name="Xin Y.-H."/>
        </authorList>
    </citation>
    <scope>NUCLEOTIDE SEQUENCE [LARGE SCALE GENOMIC DNA]</scope>
    <source>
        <strain evidence="2 3">AM23</strain>
    </source>
</reference>
<dbReference type="AlphaFoldDB" id="A0A4S5E2E6"/>